<reference evidence="4 5" key="1">
    <citation type="submission" date="2013-06" db="EMBL/GenBank/DDBJ databases">
        <title>The Genome Sequence of Acinetobacter rudis CIP 110305.</title>
        <authorList>
            <consortium name="The Broad Institute Genome Sequencing Platform"/>
            <consortium name="The Broad Institute Genome Sequencing Center for Infectious Disease"/>
            <person name="Cerqueira G."/>
            <person name="Feldgarden M."/>
            <person name="Courvalin P."/>
            <person name="Perichon B."/>
            <person name="Grillot-Courvalin C."/>
            <person name="Clermont D."/>
            <person name="Rocha E."/>
            <person name="Yoon E.-J."/>
            <person name="Nemec A."/>
            <person name="Young S.K."/>
            <person name="Zeng Q."/>
            <person name="Gargeya S."/>
            <person name="Fitzgerald M."/>
            <person name="Abouelleil A."/>
            <person name="Alvarado L."/>
            <person name="Berlin A.M."/>
            <person name="Chapman S.B."/>
            <person name="Dewar J."/>
            <person name="Goldberg J."/>
            <person name="Griggs A."/>
            <person name="Gujja S."/>
            <person name="Hansen M."/>
            <person name="Howarth C."/>
            <person name="Imamovic A."/>
            <person name="Larimer J."/>
            <person name="McCowan C."/>
            <person name="Murphy C."/>
            <person name="Pearson M."/>
            <person name="Priest M."/>
            <person name="Roberts A."/>
            <person name="Saif S."/>
            <person name="Shea T."/>
            <person name="Sykes S."/>
            <person name="Wortman J."/>
            <person name="Nusbaum C."/>
            <person name="Birren B."/>
        </authorList>
    </citation>
    <scope>NUCLEOTIDE SEQUENCE [LARGE SCALE GENOMIC DNA]</scope>
    <source>
        <strain evidence="4 5">CIP 110305</strain>
    </source>
</reference>
<sequence>MDHIDIVVDERGDYLDHAALIWAAATAARDADSEPATLQQARPVILKVLSRSPLAFLLLAIVHENVVGFAALAPHLDEQQSAELVYLGVNPLYWQRNIGKKLLSALLPIAASKGFNRVYLNVYCDNMNAIRLYERQGWLRSSVPLENPRTKRLEQRFWIHTTA</sequence>
<dbReference type="Gene3D" id="3.40.630.30">
    <property type="match status" value="1"/>
</dbReference>
<dbReference type="SUPFAM" id="SSF55729">
    <property type="entry name" value="Acyl-CoA N-acyltransferases (Nat)"/>
    <property type="match status" value="1"/>
</dbReference>
<comment type="caution">
    <text evidence="4">The sequence shown here is derived from an EMBL/GenBank/DDBJ whole genome shotgun (WGS) entry which is preliminary data.</text>
</comment>
<keyword evidence="1" id="KW-0808">Transferase</keyword>
<dbReference type="eggNOG" id="COG0456">
    <property type="taxonomic scope" value="Bacteria"/>
</dbReference>
<evidence type="ECO:0000256" key="2">
    <source>
        <dbReference type="ARBA" id="ARBA00023315"/>
    </source>
</evidence>
<dbReference type="Pfam" id="PF00583">
    <property type="entry name" value="Acetyltransf_1"/>
    <property type="match status" value="1"/>
</dbReference>
<dbReference type="HOGENOM" id="CLU_1623632_0_0_6"/>
<dbReference type="EMBL" id="ATGI01000023">
    <property type="protein sequence ID" value="EPF73764.1"/>
    <property type="molecule type" value="Genomic_DNA"/>
</dbReference>
<dbReference type="InterPro" id="IPR050832">
    <property type="entry name" value="Bact_Acetyltransf"/>
</dbReference>
<organism evidence="4 5">
    <name type="scientific">Acinetobacter rudis CIP 110305</name>
    <dbReference type="NCBI Taxonomy" id="421052"/>
    <lineage>
        <taxon>Bacteria</taxon>
        <taxon>Pseudomonadati</taxon>
        <taxon>Pseudomonadota</taxon>
        <taxon>Gammaproteobacteria</taxon>
        <taxon>Moraxellales</taxon>
        <taxon>Moraxellaceae</taxon>
        <taxon>Acinetobacter</taxon>
    </lineage>
</organism>
<dbReference type="Proteomes" id="UP000014568">
    <property type="component" value="Unassembled WGS sequence"/>
</dbReference>
<dbReference type="CDD" id="cd04301">
    <property type="entry name" value="NAT_SF"/>
    <property type="match status" value="1"/>
</dbReference>
<dbReference type="PATRIC" id="fig|421052.3.peg.1878"/>
<dbReference type="OrthoDB" id="9796919at2"/>
<name>S3NHG7_9GAMM</name>
<dbReference type="STRING" id="632955.GCA_000829675_03225"/>
<dbReference type="PROSITE" id="PS51186">
    <property type="entry name" value="GNAT"/>
    <property type="match status" value="1"/>
</dbReference>
<evidence type="ECO:0000313" key="5">
    <source>
        <dbReference type="Proteomes" id="UP000014568"/>
    </source>
</evidence>
<evidence type="ECO:0000313" key="4">
    <source>
        <dbReference type="EMBL" id="EPF73764.1"/>
    </source>
</evidence>
<dbReference type="AlphaFoldDB" id="S3NHG7"/>
<feature type="domain" description="N-acetyltransferase" evidence="3">
    <location>
        <begin position="15"/>
        <end position="163"/>
    </location>
</feature>
<protein>
    <recommendedName>
        <fullName evidence="3">N-acetyltransferase domain-containing protein</fullName>
    </recommendedName>
</protein>
<evidence type="ECO:0000259" key="3">
    <source>
        <dbReference type="PROSITE" id="PS51186"/>
    </source>
</evidence>
<dbReference type="PANTHER" id="PTHR43877">
    <property type="entry name" value="AMINOALKYLPHOSPHONATE N-ACETYLTRANSFERASE-RELATED-RELATED"/>
    <property type="match status" value="1"/>
</dbReference>
<proteinExistence type="predicted"/>
<keyword evidence="5" id="KW-1185">Reference proteome</keyword>
<gene>
    <name evidence="4" type="ORF">F945_01923</name>
</gene>
<dbReference type="InterPro" id="IPR000182">
    <property type="entry name" value="GNAT_dom"/>
</dbReference>
<keyword evidence="2" id="KW-0012">Acyltransferase</keyword>
<dbReference type="InterPro" id="IPR016181">
    <property type="entry name" value="Acyl_CoA_acyltransferase"/>
</dbReference>
<evidence type="ECO:0000256" key="1">
    <source>
        <dbReference type="ARBA" id="ARBA00022679"/>
    </source>
</evidence>
<accession>S3NHG7</accession>
<dbReference type="RefSeq" id="WP_016656330.1">
    <property type="nucleotide sequence ID" value="NZ_KE340353.1"/>
</dbReference>
<dbReference type="GO" id="GO:0016747">
    <property type="term" value="F:acyltransferase activity, transferring groups other than amino-acyl groups"/>
    <property type="evidence" value="ECO:0007669"/>
    <property type="project" value="InterPro"/>
</dbReference>